<protein>
    <submittedName>
        <fullName evidence="1">Uncharacterized protein</fullName>
    </submittedName>
</protein>
<evidence type="ECO:0000313" key="2">
    <source>
        <dbReference type="Proteomes" id="UP001162992"/>
    </source>
</evidence>
<proteinExistence type="predicted"/>
<evidence type="ECO:0000313" key="1">
    <source>
        <dbReference type="EMBL" id="KAJ7558292.1"/>
    </source>
</evidence>
<name>A0ACC2DVV1_DIPCM</name>
<keyword evidence="2" id="KW-1185">Reference proteome</keyword>
<dbReference type="Proteomes" id="UP001162992">
    <property type="component" value="Chromosome 4"/>
</dbReference>
<accession>A0ACC2DVV1</accession>
<gene>
    <name evidence="1" type="ORF">O6H91_04G032500</name>
</gene>
<sequence>MFQSLDYAAEEHGRESNKRKSKKLESSNKSSEEEGDSTAAMLPMFKRKKSHDEWLLHEDSSYARFSGERLFEGQSIDKEMQQQGENGMRSGILFPENEHVSKKLQPRRKSKFKKVTEEDKVANGCRDDFHTIDGFHSESPWIDSMRTCMQACMQEITESRKRVLAWMREEMQNFLYRETLTSGLQMAFPEQGGAGVGYGAPQIAGGNLNFEPQIGEDTGLSFEGQGCALREQNFGTKTEGIKFGDTFPDAAGMGFGRKDDAAETKKLGYGGQSNASQRTHLGVQTNGHLRDMCLTARRSQIYTMDSGGHSNNGIAGVGITEPGSGSGGNFSGLEGTQGSNYGVPGSLATGNPKSTHAHGLESALGSHLQNNLNMARVQGAISGVQNPLALGMMWNMMHNAVGGTASASNHGIVSCTSGMANKISSDMFLGNSMGYENHLQMLNSSLLHGANPTMGMQLPLALQTSPTGSVQSLAGIPTAVGMQSPVGMQSFINLGMAGNNVHMGSAMSGQFFQNPALSENMSLEKSTNSRELVIPTLSVKKNYQAISEHGFSKSRA</sequence>
<reference evidence="2" key="1">
    <citation type="journal article" date="2024" name="Proc. Natl. Acad. Sci. U.S.A.">
        <title>Extraordinary preservation of gene collinearity over three hundred million years revealed in homosporous lycophytes.</title>
        <authorList>
            <person name="Li C."/>
            <person name="Wickell D."/>
            <person name="Kuo L.Y."/>
            <person name="Chen X."/>
            <person name="Nie B."/>
            <person name="Liao X."/>
            <person name="Peng D."/>
            <person name="Ji J."/>
            <person name="Jenkins J."/>
            <person name="Williams M."/>
            <person name="Shu S."/>
            <person name="Plott C."/>
            <person name="Barry K."/>
            <person name="Rajasekar S."/>
            <person name="Grimwood J."/>
            <person name="Han X."/>
            <person name="Sun S."/>
            <person name="Hou Z."/>
            <person name="He W."/>
            <person name="Dai G."/>
            <person name="Sun C."/>
            <person name="Schmutz J."/>
            <person name="Leebens-Mack J.H."/>
            <person name="Li F.W."/>
            <person name="Wang L."/>
        </authorList>
    </citation>
    <scope>NUCLEOTIDE SEQUENCE [LARGE SCALE GENOMIC DNA]</scope>
    <source>
        <strain evidence="2">cv. PW_Plant_1</strain>
    </source>
</reference>
<organism evidence="1 2">
    <name type="scientific">Diphasiastrum complanatum</name>
    <name type="common">Issler's clubmoss</name>
    <name type="synonym">Lycopodium complanatum</name>
    <dbReference type="NCBI Taxonomy" id="34168"/>
    <lineage>
        <taxon>Eukaryota</taxon>
        <taxon>Viridiplantae</taxon>
        <taxon>Streptophyta</taxon>
        <taxon>Embryophyta</taxon>
        <taxon>Tracheophyta</taxon>
        <taxon>Lycopodiopsida</taxon>
        <taxon>Lycopodiales</taxon>
        <taxon>Lycopodiaceae</taxon>
        <taxon>Lycopodioideae</taxon>
        <taxon>Diphasiastrum</taxon>
    </lineage>
</organism>
<comment type="caution">
    <text evidence="1">The sequence shown here is derived from an EMBL/GenBank/DDBJ whole genome shotgun (WGS) entry which is preliminary data.</text>
</comment>
<dbReference type="EMBL" id="CM055095">
    <property type="protein sequence ID" value="KAJ7558292.1"/>
    <property type="molecule type" value="Genomic_DNA"/>
</dbReference>